<proteinExistence type="predicted"/>
<name>A0A6J5ZLZ6_9ZZZZ</name>
<dbReference type="EMBL" id="CAESAN010000058">
    <property type="protein sequence ID" value="CAB4343571.1"/>
    <property type="molecule type" value="Genomic_DNA"/>
</dbReference>
<reference evidence="1" key="1">
    <citation type="submission" date="2020-05" db="EMBL/GenBank/DDBJ databases">
        <authorList>
            <person name="Chiriac C."/>
            <person name="Salcher M."/>
            <person name="Ghai R."/>
            <person name="Kavagutti S V."/>
        </authorList>
    </citation>
    <scope>NUCLEOTIDE SEQUENCE</scope>
</reference>
<organism evidence="1">
    <name type="scientific">freshwater metagenome</name>
    <dbReference type="NCBI Taxonomy" id="449393"/>
    <lineage>
        <taxon>unclassified sequences</taxon>
        <taxon>metagenomes</taxon>
        <taxon>ecological metagenomes</taxon>
    </lineage>
</organism>
<sequence length="143" mass="16288">MEKTDTHRLLWRQGIFAVLNRKYRVLKRAVVELHHVGARDSLPIQSAGQVDVNDVETSGAELQVGRLGVDDYAIPQESLADKRDVCARRTRPSARHVNDYSLLPSIKAQELDYFAFAENKHLLILTDRFQQGETDVKHRLQVG</sequence>
<evidence type="ECO:0000313" key="1">
    <source>
        <dbReference type="EMBL" id="CAB4343571.1"/>
    </source>
</evidence>
<protein>
    <submittedName>
        <fullName evidence="1">Unannotated protein</fullName>
    </submittedName>
</protein>
<dbReference type="AlphaFoldDB" id="A0A6J5ZLZ6"/>
<accession>A0A6J5ZLZ6</accession>
<gene>
    <name evidence="1" type="ORF">UFOPK3547_00821</name>
</gene>